<evidence type="ECO:0000313" key="4">
    <source>
        <dbReference type="Proteomes" id="UP001161017"/>
    </source>
</evidence>
<name>A0AA43QP69_9LECA</name>
<keyword evidence="1" id="KW-0175">Coiled coil</keyword>
<feature type="compositionally biased region" description="Basic residues" evidence="2">
    <location>
        <begin position="554"/>
        <end position="569"/>
    </location>
</feature>
<proteinExistence type="predicted"/>
<feature type="region of interest" description="Disordered" evidence="2">
    <location>
        <begin position="244"/>
        <end position="304"/>
    </location>
</feature>
<dbReference type="Proteomes" id="UP001161017">
    <property type="component" value="Unassembled WGS sequence"/>
</dbReference>
<protein>
    <submittedName>
        <fullName evidence="3">Uncharacterized protein</fullName>
    </submittedName>
</protein>
<feature type="coiled-coil region" evidence="1">
    <location>
        <begin position="361"/>
        <end position="399"/>
    </location>
</feature>
<dbReference type="AlphaFoldDB" id="A0AA43QP69"/>
<keyword evidence="4" id="KW-1185">Reference proteome</keyword>
<comment type="caution">
    <text evidence="3">The sequence shown here is derived from an EMBL/GenBank/DDBJ whole genome shotgun (WGS) entry which is preliminary data.</text>
</comment>
<feature type="compositionally biased region" description="Polar residues" evidence="2">
    <location>
        <begin position="294"/>
        <end position="304"/>
    </location>
</feature>
<feature type="compositionally biased region" description="Acidic residues" evidence="2">
    <location>
        <begin position="489"/>
        <end position="501"/>
    </location>
</feature>
<feature type="compositionally biased region" description="Basic and acidic residues" evidence="2">
    <location>
        <begin position="253"/>
        <end position="270"/>
    </location>
</feature>
<organism evidence="3 4">
    <name type="scientific">Ramalina farinacea</name>
    <dbReference type="NCBI Taxonomy" id="258253"/>
    <lineage>
        <taxon>Eukaryota</taxon>
        <taxon>Fungi</taxon>
        <taxon>Dikarya</taxon>
        <taxon>Ascomycota</taxon>
        <taxon>Pezizomycotina</taxon>
        <taxon>Lecanoromycetes</taxon>
        <taxon>OSLEUM clade</taxon>
        <taxon>Lecanoromycetidae</taxon>
        <taxon>Lecanorales</taxon>
        <taxon>Lecanorineae</taxon>
        <taxon>Ramalinaceae</taxon>
        <taxon>Ramalina</taxon>
    </lineage>
</organism>
<accession>A0AA43QP69</accession>
<feature type="region of interest" description="Disordered" evidence="2">
    <location>
        <begin position="416"/>
        <end position="575"/>
    </location>
</feature>
<gene>
    <name evidence="3" type="ORF">OHK93_008251</name>
</gene>
<dbReference type="EMBL" id="JAPUFD010000008">
    <property type="protein sequence ID" value="MDI1488974.1"/>
    <property type="molecule type" value="Genomic_DNA"/>
</dbReference>
<evidence type="ECO:0000256" key="2">
    <source>
        <dbReference type="SAM" id="MobiDB-lite"/>
    </source>
</evidence>
<evidence type="ECO:0000313" key="3">
    <source>
        <dbReference type="EMBL" id="MDI1488974.1"/>
    </source>
</evidence>
<reference evidence="3" key="1">
    <citation type="journal article" date="2023" name="Genome Biol. Evol.">
        <title>First Whole Genome Sequence and Flow Cytometry Genome Size Data for the Lichen-Forming Fungus Ramalina farinacea (Ascomycota).</title>
        <authorList>
            <person name="Llewellyn T."/>
            <person name="Mian S."/>
            <person name="Hill R."/>
            <person name="Leitch I.J."/>
            <person name="Gaya E."/>
        </authorList>
    </citation>
    <scope>NUCLEOTIDE SEQUENCE</scope>
    <source>
        <strain evidence="3">LIQ254RAFAR</strain>
    </source>
</reference>
<evidence type="ECO:0000256" key="1">
    <source>
        <dbReference type="SAM" id="Coils"/>
    </source>
</evidence>
<sequence>MTVQKEIQTPLADDVSYGPPWQFVRNRHDDGDEDRASECSQAASPAGDCLLPINSTRSMVWIDFGLAENPLFGSLIEIPGVTVELTGPTMDAGNCSILLSMGVNKNDLSKPISDVDSEVSRFDLVLECEPCTFTEDGFGEQHNLIYGYVQYDDDDLGEARAEIMNVTKGDFDGLVYIYMTVSNYRVSSPYEQQYWTRLQDSDLPAHHAMEAGADYLNSLQHFIFSQLYFKFWFRLPDVIPERERAGASPSKQCVEERRRGSAASEEEKVQEPTLGESQSPGETVSDDRLAMTPGSPSAISPGHTRTSVLSVARELEDQMFNLEIEDVQKRRRIRKLVRENTDLKAEAMASAAQHQREAVVSEQKDKQISVIQAENDRLNKRLELERDVLCRQLEEYEDFVRHIRLMSRHLPGISVEDEASQSSDHWPVAIPDPQVDEASESSSEFPEIPDSTVDEANESDHEFPAIREPTVGESVQWSEPPSDQRFDIEPLDEAEGFPDENDPPKDEASDTAYDDDTAIGVNAFAEPPTSSSPKTAVEGHEEFNTNWAAECHNLKKMKRSAKSKRRQQKKLTEKD</sequence>